<gene>
    <name evidence="2" type="ORF">SAMN05878437_0353</name>
</gene>
<keyword evidence="1" id="KW-0812">Transmembrane</keyword>
<dbReference type="InterPro" id="IPR018643">
    <property type="entry name" value="DUF2069_membrane"/>
</dbReference>
<protein>
    <submittedName>
        <fullName evidence="2">Uncharacterized membrane protein</fullName>
    </submittedName>
</protein>
<dbReference type="InParanoid" id="A0A1M7EPS5"/>
<evidence type="ECO:0000256" key="1">
    <source>
        <dbReference type="SAM" id="Phobius"/>
    </source>
</evidence>
<dbReference type="Proteomes" id="UP000190911">
    <property type="component" value="Chromosome I"/>
</dbReference>
<feature type="transmembrane region" description="Helical" evidence="1">
    <location>
        <begin position="77"/>
        <end position="97"/>
    </location>
</feature>
<dbReference type="AlphaFoldDB" id="A0A1M7EPS5"/>
<feature type="transmembrane region" description="Helical" evidence="1">
    <location>
        <begin position="20"/>
        <end position="38"/>
    </location>
</feature>
<organism evidence="2 3">
    <name type="scientific">Vreelandella subglaciescola</name>
    <dbReference type="NCBI Taxonomy" id="29571"/>
    <lineage>
        <taxon>Bacteria</taxon>
        <taxon>Pseudomonadati</taxon>
        <taxon>Pseudomonadota</taxon>
        <taxon>Gammaproteobacteria</taxon>
        <taxon>Oceanospirillales</taxon>
        <taxon>Halomonadaceae</taxon>
        <taxon>Vreelandella</taxon>
    </lineage>
</organism>
<name>A0A1M7EPS5_9GAMM</name>
<keyword evidence="1" id="KW-1133">Transmembrane helix</keyword>
<dbReference type="OrthoDB" id="5738125at2"/>
<dbReference type="EMBL" id="LT670847">
    <property type="protein sequence ID" value="SHL93684.1"/>
    <property type="molecule type" value="Genomic_DNA"/>
</dbReference>
<reference evidence="2 3" key="1">
    <citation type="submission" date="2016-11" db="EMBL/GenBank/DDBJ databases">
        <authorList>
            <person name="Jaros S."/>
            <person name="Januszkiewicz K."/>
            <person name="Wedrychowicz H."/>
        </authorList>
    </citation>
    <scope>NUCLEOTIDE SEQUENCE [LARGE SCALE GENOMIC DNA]</scope>
    <source>
        <strain evidence="2 3">ACAM 12</strain>
    </source>
</reference>
<evidence type="ECO:0000313" key="3">
    <source>
        <dbReference type="Proteomes" id="UP000190911"/>
    </source>
</evidence>
<feature type="transmembrane region" description="Helical" evidence="1">
    <location>
        <begin position="50"/>
        <end position="70"/>
    </location>
</feature>
<dbReference type="STRING" id="29571.SAMN05878437_0353"/>
<dbReference type="RefSeq" id="WP_079550792.1">
    <property type="nucleotide sequence ID" value="NZ_LT670847.1"/>
</dbReference>
<accession>A0A1M7EPS5</accession>
<evidence type="ECO:0000313" key="2">
    <source>
        <dbReference type="EMBL" id="SHL93684.1"/>
    </source>
</evidence>
<dbReference type="Pfam" id="PF09842">
    <property type="entry name" value="DUF2069"/>
    <property type="match status" value="1"/>
</dbReference>
<sequence length="135" mass="15217">MREWLEDVERKHGLAPLTRYSRQLVVASFVVLLLLMVYRGALIQGADGFNWRPVIAFVLPLVLFLPSVIGKRPRGHAWLAFVSLLYFMQGVMVATLPEQHLRGIVEACVSLALFTGCMGYARFRSRLLREQAATG</sequence>
<keyword evidence="1" id="KW-0472">Membrane</keyword>
<proteinExistence type="predicted"/>
<feature type="transmembrane region" description="Helical" evidence="1">
    <location>
        <begin position="103"/>
        <end position="121"/>
    </location>
</feature>
<keyword evidence="3" id="KW-1185">Reference proteome</keyword>